<evidence type="ECO:0000259" key="8">
    <source>
        <dbReference type="Pfam" id="PF23452"/>
    </source>
</evidence>
<dbReference type="EMBL" id="BLLF01000930">
    <property type="protein sequence ID" value="GFH15987.1"/>
    <property type="molecule type" value="Genomic_DNA"/>
</dbReference>
<protein>
    <recommendedName>
        <fullName evidence="8">Hydroxyproline O-arabinosyltransferase-like domain-containing protein</fullName>
    </recommendedName>
</protein>
<evidence type="ECO:0000256" key="7">
    <source>
        <dbReference type="SAM" id="MobiDB-lite"/>
    </source>
</evidence>
<accession>A0A699Z0D0</accession>
<name>A0A699Z0D0_HAELA</name>
<organism evidence="9 10">
    <name type="scientific">Haematococcus lacustris</name>
    <name type="common">Green alga</name>
    <name type="synonym">Haematococcus pluvialis</name>
    <dbReference type="NCBI Taxonomy" id="44745"/>
    <lineage>
        <taxon>Eukaryota</taxon>
        <taxon>Viridiplantae</taxon>
        <taxon>Chlorophyta</taxon>
        <taxon>core chlorophytes</taxon>
        <taxon>Chlorophyceae</taxon>
        <taxon>CS clade</taxon>
        <taxon>Chlamydomonadales</taxon>
        <taxon>Haematococcaceae</taxon>
        <taxon>Haematococcus</taxon>
    </lineage>
</organism>
<sequence length="329" mass="36856">NSQAEVPSEPTALPSPTSKPTSNPRQYHVITSAQGFGNHWQARIHYWWYQRQRQLCQSQGQCDMGGFTRLLHSGEADDLMDEVPTVVVRPIPKEAIPGGDTSYVVLNRPYAFMQCYIVPKQYPDIVRSFIGNVSDAELAEVPQIGNSPTFISVRDFRKLAPVWYNTTMDIFKDETAHKAWNWVLEMYGYSLATVRAGLHKGLTTSVNLLAHPPFDTSEQASNGQPFYILHLTYPMRYNKTGGVVNSELQSIWTFDKRVYQESVPPRGLALPPPVVKNDFARLIINMLNEATNAIPCWDEYVATRKVTTACPPSQSAVTTTTTLATANQA</sequence>
<evidence type="ECO:0000313" key="10">
    <source>
        <dbReference type="Proteomes" id="UP000485058"/>
    </source>
</evidence>
<dbReference type="PANTHER" id="PTHR31485">
    <property type="entry name" value="PEPTIDYL SERINE ALPHA-GALACTOSYLTRANSFERASE"/>
    <property type="match status" value="1"/>
</dbReference>
<dbReference type="Pfam" id="PF23452">
    <property type="entry name" value="HPAT"/>
    <property type="match status" value="1"/>
</dbReference>
<dbReference type="GO" id="GO:0016020">
    <property type="term" value="C:membrane"/>
    <property type="evidence" value="ECO:0007669"/>
    <property type="project" value="UniProtKB-SubCell"/>
</dbReference>
<feature type="region of interest" description="Disordered" evidence="7">
    <location>
        <begin position="1"/>
        <end position="25"/>
    </location>
</feature>
<dbReference type="InterPro" id="IPR044845">
    <property type="entry name" value="HPAT/SRGT1-like"/>
</dbReference>
<keyword evidence="6" id="KW-0472">Membrane</keyword>
<evidence type="ECO:0000256" key="2">
    <source>
        <dbReference type="ARBA" id="ARBA00022676"/>
    </source>
</evidence>
<evidence type="ECO:0000256" key="6">
    <source>
        <dbReference type="ARBA" id="ARBA00023136"/>
    </source>
</evidence>
<feature type="domain" description="Hydroxyproline O-arabinosyltransferase-like" evidence="8">
    <location>
        <begin position="115"/>
        <end position="298"/>
    </location>
</feature>
<keyword evidence="4" id="KW-0812">Transmembrane</keyword>
<evidence type="ECO:0000256" key="4">
    <source>
        <dbReference type="ARBA" id="ARBA00022692"/>
    </source>
</evidence>
<dbReference type="Proteomes" id="UP000485058">
    <property type="component" value="Unassembled WGS sequence"/>
</dbReference>
<keyword evidence="5" id="KW-1133">Transmembrane helix</keyword>
<evidence type="ECO:0000256" key="1">
    <source>
        <dbReference type="ARBA" id="ARBA00004167"/>
    </source>
</evidence>
<reference evidence="9 10" key="1">
    <citation type="submission" date="2020-02" db="EMBL/GenBank/DDBJ databases">
        <title>Draft genome sequence of Haematococcus lacustris strain NIES-144.</title>
        <authorList>
            <person name="Morimoto D."/>
            <person name="Nakagawa S."/>
            <person name="Yoshida T."/>
            <person name="Sawayama S."/>
        </authorList>
    </citation>
    <scope>NUCLEOTIDE SEQUENCE [LARGE SCALE GENOMIC DNA]</scope>
    <source>
        <strain evidence="9 10">NIES-144</strain>
    </source>
</reference>
<comment type="subcellular location">
    <subcellularLocation>
        <location evidence="1">Membrane</location>
        <topology evidence="1">Single-pass membrane protein</topology>
    </subcellularLocation>
</comment>
<comment type="caution">
    <text evidence="9">The sequence shown here is derived from an EMBL/GenBank/DDBJ whole genome shotgun (WGS) entry which is preliminary data.</text>
</comment>
<keyword evidence="2" id="KW-0328">Glycosyltransferase</keyword>
<evidence type="ECO:0000256" key="3">
    <source>
        <dbReference type="ARBA" id="ARBA00022679"/>
    </source>
</evidence>
<keyword evidence="3" id="KW-0808">Transferase</keyword>
<feature type="non-terminal residue" evidence="9">
    <location>
        <position position="1"/>
    </location>
</feature>
<dbReference type="PANTHER" id="PTHR31485:SF4">
    <property type="entry name" value="HYDROXYPROLINE O-ARABINOSYLTRANSFERASE RDN1"/>
    <property type="match status" value="1"/>
</dbReference>
<dbReference type="GO" id="GO:0016757">
    <property type="term" value="F:glycosyltransferase activity"/>
    <property type="evidence" value="ECO:0007669"/>
    <property type="project" value="UniProtKB-KW"/>
</dbReference>
<gene>
    <name evidence="9" type="ORF">HaLaN_12328</name>
</gene>
<evidence type="ECO:0000256" key="5">
    <source>
        <dbReference type="ARBA" id="ARBA00022989"/>
    </source>
</evidence>
<keyword evidence="10" id="KW-1185">Reference proteome</keyword>
<dbReference type="InterPro" id="IPR056508">
    <property type="entry name" value="HPAT-like"/>
</dbReference>
<feature type="compositionally biased region" description="Polar residues" evidence="7">
    <location>
        <begin position="14"/>
        <end position="25"/>
    </location>
</feature>
<evidence type="ECO:0000313" key="9">
    <source>
        <dbReference type="EMBL" id="GFH15987.1"/>
    </source>
</evidence>
<dbReference type="AlphaFoldDB" id="A0A699Z0D0"/>
<proteinExistence type="predicted"/>